<evidence type="ECO:0000256" key="2">
    <source>
        <dbReference type="SAM" id="MobiDB-lite"/>
    </source>
</evidence>
<feature type="region of interest" description="Disordered" evidence="2">
    <location>
        <begin position="124"/>
        <end position="167"/>
    </location>
</feature>
<feature type="compositionally biased region" description="Low complexity" evidence="2">
    <location>
        <begin position="550"/>
        <end position="563"/>
    </location>
</feature>
<dbReference type="EMBL" id="CCKQ01012991">
    <property type="protein sequence ID" value="CDW84620.1"/>
    <property type="molecule type" value="Genomic_DNA"/>
</dbReference>
<organism evidence="3 4">
    <name type="scientific">Stylonychia lemnae</name>
    <name type="common">Ciliate</name>
    <dbReference type="NCBI Taxonomy" id="5949"/>
    <lineage>
        <taxon>Eukaryota</taxon>
        <taxon>Sar</taxon>
        <taxon>Alveolata</taxon>
        <taxon>Ciliophora</taxon>
        <taxon>Intramacronucleata</taxon>
        <taxon>Spirotrichea</taxon>
        <taxon>Stichotrichia</taxon>
        <taxon>Sporadotrichida</taxon>
        <taxon>Oxytrichidae</taxon>
        <taxon>Stylonychinae</taxon>
        <taxon>Stylonychia</taxon>
    </lineage>
</organism>
<feature type="region of interest" description="Disordered" evidence="2">
    <location>
        <begin position="546"/>
        <end position="571"/>
    </location>
</feature>
<feature type="coiled-coil region" evidence="1">
    <location>
        <begin position="303"/>
        <end position="337"/>
    </location>
</feature>
<feature type="region of interest" description="Disordered" evidence="2">
    <location>
        <begin position="1"/>
        <end position="22"/>
    </location>
</feature>
<keyword evidence="1" id="KW-0175">Coiled coil</keyword>
<feature type="compositionally biased region" description="Polar residues" evidence="2">
    <location>
        <begin position="124"/>
        <end position="148"/>
    </location>
</feature>
<reference evidence="3 4" key="1">
    <citation type="submission" date="2014-06" db="EMBL/GenBank/DDBJ databases">
        <authorList>
            <person name="Swart Estienne"/>
        </authorList>
    </citation>
    <scope>NUCLEOTIDE SEQUENCE [LARGE SCALE GENOMIC DNA]</scope>
    <source>
        <strain evidence="3 4">130c</strain>
    </source>
</reference>
<protein>
    <submittedName>
        <fullName evidence="3">Uncharacterized protein</fullName>
    </submittedName>
</protein>
<dbReference type="Proteomes" id="UP000039865">
    <property type="component" value="Unassembled WGS sequence"/>
</dbReference>
<feature type="compositionally biased region" description="Low complexity" evidence="2">
    <location>
        <begin position="149"/>
        <end position="163"/>
    </location>
</feature>
<dbReference type="InParanoid" id="A0A078AQC8"/>
<evidence type="ECO:0000313" key="4">
    <source>
        <dbReference type="Proteomes" id="UP000039865"/>
    </source>
</evidence>
<sequence>MSSHRGSNPGIKSIPKSPVSIKNPNNAINNQQIHNLTTKLLSSPYNVVRQGSYVQGSQTDRPSNVAQGINRQLRSLSPDIALGNQKGASNLFNNTLVQQTLNQLTKNLALHQMNKNLQRRPTLSLNKSQQNPQVQNSINQGSNLIPTINSSSNNQNNRQNPNPNLAPDVNHLMLEKQVMNFIKDDSKDSFSSEMAKKYQSRILRLQNDNQQLILLLQQQDVVLMDRLQEGRLESDNTSQIQHKIYSQLQKLGFIDEQWYNESQRTCTSYRELLVTVDAILSKDRNLNTSQSLPNIDQHHLVMSNSQQSIITNLKKENEQLKHQIAKLENKLNHVERQFKLYVFESHRKNSQLTELKALKKSITQYFTSQNCNSGQTTGLWPTEKFPSTIRDEGVKTNEEPSPSFLRIMVQDQILEEDENDQCNNGGISTPLFEESIGSNYNNRTPSPVKISKKNINQHHHNNHNINGLFQNQAGLFDNFKDYSFEMNEANQNKQYQNNSGISLPEISNSGNIHNATDFGHQKITQGNNNISYNNIKVQNNKVGSNSMLKQQSSNQSESMNQGSRSSQGLNIQKLLAQEKKARAQRNI</sequence>
<keyword evidence="4" id="KW-1185">Reference proteome</keyword>
<proteinExistence type="predicted"/>
<gene>
    <name evidence="3" type="primary">Contig5086.g5437</name>
    <name evidence="3" type="ORF">STYLEM_13685</name>
</gene>
<evidence type="ECO:0000313" key="3">
    <source>
        <dbReference type="EMBL" id="CDW84620.1"/>
    </source>
</evidence>
<name>A0A078AQC8_STYLE</name>
<dbReference type="AlphaFoldDB" id="A0A078AQC8"/>
<accession>A0A078AQC8</accession>
<evidence type="ECO:0000256" key="1">
    <source>
        <dbReference type="SAM" id="Coils"/>
    </source>
</evidence>